<protein>
    <submittedName>
        <fullName evidence="2">GrpB family protein</fullName>
    </submittedName>
</protein>
<dbReference type="EMBL" id="JAGFOA010000008">
    <property type="protein sequence ID" value="MBO3665051.1"/>
    <property type="molecule type" value="Genomic_DNA"/>
</dbReference>
<dbReference type="Gene3D" id="3.30.460.10">
    <property type="entry name" value="Beta Polymerase, domain 2"/>
    <property type="match status" value="1"/>
</dbReference>
<feature type="compositionally biased region" description="Polar residues" evidence="1">
    <location>
        <begin position="1"/>
        <end position="11"/>
    </location>
</feature>
<dbReference type="PANTHER" id="PTHR34822:SF1">
    <property type="entry name" value="GRPB FAMILY PROTEIN"/>
    <property type="match status" value="1"/>
</dbReference>
<evidence type="ECO:0000313" key="3">
    <source>
        <dbReference type="Proteomes" id="UP000680132"/>
    </source>
</evidence>
<sequence length="203" mass="22551">MPTSHEITSFSDAPAPPGETPWVAGYETREGDIEIAEPDPSWPASYERVAEIVRSALGARVLQLEHVGSTSVPGLPAKPIIDVDLIVADPADEAGWLPPLRDVGFIHTVREPWWQEHRCLKLPDPQANLHVWGPSAAEPWKHRIFRDHLRRDEADRLLYAAVKRASAADANSRGETVMQYNARKQAVIREIYTRAFSAAGLPV</sequence>
<dbReference type="Pfam" id="PF04229">
    <property type="entry name" value="GrpB"/>
    <property type="match status" value="1"/>
</dbReference>
<comment type="caution">
    <text evidence="2">The sequence shown here is derived from an EMBL/GenBank/DDBJ whole genome shotgun (WGS) entry which is preliminary data.</text>
</comment>
<dbReference type="InterPro" id="IPR043519">
    <property type="entry name" value="NT_sf"/>
</dbReference>
<proteinExistence type="predicted"/>
<dbReference type="InterPro" id="IPR007344">
    <property type="entry name" value="GrpB/CoaE"/>
</dbReference>
<dbReference type="SUPFAM" id="SSF81301">
    <property type="entry name" value="Nucleotidyltransferase"/>
    <property type="match status" value="1"/>
</dbReference>
<evidence type="ECO:0000256" key="1">
    <source>
        <dbReference type="SAM" id="MobiDB-lite"/>
    </source>
</evidence>
<reference evidence="2" key="1">
    <citation type="submission" date="2021-03" db="EMBL/GenBank/DDBJ databases">
        <title>Microbacterium sp. nov., a novel actinobacterium isolated from cow dung.</title>
        <authorList>
            <person name="Zhang L."/>
        </authorList>
    </citation>
    <scope>NUCLEOTIDE SEQUENCE</scope>
    <source>
        <strain evidence="2">NEAU-LLB</strain>
    </source>
</reference>
<dbReference type="RefSeq" id="WP_208505399.1">
    <property type="nucleotide sequence ID" value="NZ_JAGFOA010000008.1"/>
</dbReference>
<evidence type="ECO:0000313" key="2">
    <source>
        <dbReference type="EMBL" id="MBO3665051.1"/>
    </source>
</evidence>
<dbReference type="Proteomes" id="UP000680132">
    <property type="component" value="Unassembled WGS sequence"/>
</dbReference>
<dbReference type="PANTHER" id="PTHR34822">
    <property type="entry name" value="GRPB DOMAIN PROTEIN (AFU_ORTHOLOGUE AFUA_1G01530)"/>
    <property type="match status" value="1"/>
</dbReference>
<accession>A0A939QUR7</accession>
<keyword evidence="3" id="KW-1185">Reference proteome</keyword>
<organism evidence="2 3">
    <name type="scientific">Microbacterium stercoris</name>
    <dbReference type="NCBI Taxonomy" id="2820289"/>
    <lineage>
        <taxon>Bacteria</taxon>
        <taxon>Bacillati</taxon>
        <taxon>Actinomycetota</taxon>
        <taxon>Actinomycetes</taxon>
        <taxon>Micrococcales</taxon>
        <taxon>Microbacteriaceae</taxon>
        <taxon>Microbacterium</taxon>
    </lineage>
</organism>
<feature type="region of interest" description="Disordered" evidence="1">
    <location>
        <begin position="1"/>
        <end position="28"/>
    </location>
</feature>
<dbReference type="AlphaFoldDB" id="A0A939QUR7"/>
<gene>
    <name evidence="2" type="ORF">J5V96_16250</name>
</gene>
<name>A0A939QUR7_9MICO</name>